<proteinExistence type="predicted"/>
<protein>
    <submittedName>
        <fullName evidence="1">Uncharacterized protein</fullName>
    </submittedName>
</protein>
<keyword evidence="2" id="KW-1185">Reference proteome</keyword>
<gene>
    <name evidence="1" type="ORF">Ec23</name>
</gene>
<evidence type="ECO:0000313" key="2">
    <source>
        <dbReference type="Proteomes" id="UP000241856"/>
    </source>
</evidence>
<name>A0A2P0W9W0_9CAUD</name>
<accession>A0A2P0W9W0</accession>
<organism evidence="1 2">
    <name type="scientific">Enterobacter phage Ec_L1</name>
    <dbReference type="NCBI Taxonomy" id="2070180"/>
    <lineage>
        <taxon>Viruses</taxon>
        <taxon>Duplodnaviria</taxon>
        <taxon>Heunggongvirae</taxon>
        <taxon>Uroviricota</taxon>
        <taxon>Caudoviricetes</taxon>
        <taxon>Drexlerviridae</taxon>
        <taxon>Eclunavirus</taxon>
        <taxon>Eclunavirus EcL1</taxon>
    </lineage>
</organism>
<reference evidence="1 2" key="1">
    <citation type="submission" date="2017-12" db="EMBL/GenBank/DDBJ databases">
        <title>Genomic analysis of a novel phage Ec_L1 lytic to Enterobacter cloacae.</title>
        <authorList>
            <person name="Li Z."/>
            <person name="Ren H."/>
            <person name="Xu Y."/>
        </authorList>
    </citation>
    <scope>NUCLEOTIDE SEQUENCE [LARGE SCALE GENOMIC DNA]</scope>
</reference>
<dbReference type="EMBL" id="MG732930">
    <property type="protein sequence ID" value="AUV57137.1"/>
    <property type="molecule type" value="Genomic_DNA"/>
</dbReference>
<sequence>MSNKFSVTEIMNNVAVNGSVDIRTSKGHNIKRLVITRSSIGSVILCKNNETGIKRVSIESAIRLVNEMLPIISEVK</sequence>
<dbReference type="Proteomes" id="UP000241856">
    <property type="component" value="Segment"/>
</dbReference>
<evidence type="ECO:0000313" key="1">
    <source>
        <dbReference type="EMBL" id="AUV57137.1"/>
    </source>
</evidence>